<evidence type="ECO:0000313" key="1">
    <source>
        <dbReference type="EMBL" id="TFK59576.1"/>
    </source>
</evidence>
<dbReference type="Proteomes" id="UP000308600">
    <property type="component" value="Unassembled WGS sequence"/>
</dbReference>
<accession>A0ACD3A1Z9</accession>
<sequence length="784" mass="84918">MAEAVDFDAFDSDLTELESSDDEDNKPLLLSRNPPPSKRKSKQPPSEPCLDPARGTSYSIEYLYKSVKDKTIELNPPYQRDVVWNHDKQSNLIDSLFHNFYVPSLLFCRIQDAEGFVRFICIDGKQRLTSIVNFIDGVIPHKDSQTGAKIYYRNKNGKKNKVISEQLRRVFENKQIQCMEYNKLTLEQQRAIFQRVQNGVSLTPAERMRSLNGKGPELVRYILSEYSGIFGPNPGPSQFKWVAQVLVMISTSPVHILKRSAAAKAKAPEAEVTVNRIETFLQKSIFTDAAQKILLDVMCILQVLVTEDAYSKPFQIKPELTPLDYVFAAHLVHTKRAHLSLAQLSSLFAQVRKDSRKSGSKVTGAVYKKSMKLIADASNDSQSSSAVIELADILPSAPSSDNRASLTPRRVSGVKRERAVLEDQSSIPAQTPSAKKQKLCKPASDIKDSKLLLTSAAQRDSGPSRKGIKRPAHAENDAYDSDDEASIRPVKPTKPRTSASRASVVAPTKPGGTSKAATTVKRLGTKVKTQASAAHSPATQSAPASRTAMSRTPSASQSTLANQISKEMGPKRAVSTPKLPSSHPTPTLPTATPSWPSGCAGASSQATSSRPSSIVKSVSTKGLATVATRTQDPRRRDSETRLTGSLSAPPSAATTPVLAPPTQPISAPLGQCSTTPRDPRPRPLPLPKPHLQATPQAQASSSTFSPSLNPSVIPTGPSVLSSHQLDQNSVPFASSISSQSLLNIGSTVTVSSPLVSSSRPQCPYQHQVPKDVLGAELPPLRRKM</sequence>
<protein>
    <submittedName>
        <fullName evidence="1">Uncharacterized protein</fullName>
    </submittedName>
</protein>
<evidence type="ECO:0000313" key="2">
    <source>
        <dbReference type="Proteomes" id="UP000308600"/>
    </source>
</evidence>
<keyword evidence="2" id="KW-1185">Reference proteome</keyword>
<reference evidence="1 2" key="1">
    <citation type="journal article" date="2019" name="Nat. Ecol. Evol.">
        <title>Megaphylogeny resolves global patterns of mushroom evolution.</title>
        <authorList>
            <person name="Varga T."/>
            <person name="Krizsan K."/>
            <person name="Foldi C."/>
            <person name="Dima B."/>
            <person name="Sanchez-Garcia M."/>
            <person name="Sanchez-Ramirez S."/>
            <person name="Szollosi G.J."/>
            <person name="Szarkandi J.G."/>
            <person name="Papp V."/>
            <person name="Albert L."/>
            <person name="Andreopoulos W."/>
            <person name="Angelini C."/>
            <person name="Antonin V."/>
            <person name="Barry K.W."/>
            <person name="Bougher N.L."/>
            <person name="Buchanan P."/>
            <person name="Buyck B."/>
            <person name="Bense V."/>
            <person name="Catcheside P."/>
            <person name="Chovatia M."/>
            <person name="Cooper J."/>
            <person name="Damon W."/>
            <person name="Desjardin D."/>
            <person name="Finy P."/>
            <person name="Geml J."/>
            <person name="Haridas S."/>
            <person name="Hughes K."/>
            <person name="Justo A."/>
            <person name="Karasinski D."/>
            <person name="Kautmanova I."/>
            <person name="Kiss B."/>
            <person name="Kocsube S."/>
            <person name="Kotiranta H."/>
            <person name="LaButti K.M."/>
            <person name="Lechner B.E."/>
            <person name="Liimatainen K."/>
            <person name="Lipzen A."/>
            <person name="Lukacs Z."/>
            <person name="Mihaltcheva S."/>
            <person name="Morgado L.N."/>
            <person name="Niskanen T."/>
            <person name="Noordeloos M.E."/>
            <person name="Ohm R.A."/>
            <person name="Ortiz-Santana B."/>
            <person name="Ovrebo C."/>
            <person name="Racz N."/>
            <person name="Riley R."/>
            <person name="Savchenko A."/>
            <person name="Shiryaev A."/>
            <person name="Soop K."/>
            <person name="Spirin V."/>
            <person name="Szebenyi C."/>
            <person name="Tomsovsky M."/>
            <person name="Tulloss R.E."/>
            <person name="Uehling J."/>
            <person name="Grigoriev I.V."/>
            <person name="Vagvolgyi C."/>
            <person name="Papp T."/>
            <person name="Martin F.M."/>
            <person name="Miettinen O."/>
            <person name="Hibbett D.S."/>
            <person name="Nagy L.G."/>
        </authorList>
    </citation>
    <scope>NUCLEOTIDE SEQUENCE [LARGE SCALE GENOMIC DNA]</scope>
    <source>
        <strain evidence="1 2">NL-1719</strain>
    </source>
</reference>
<gene>
    <name evidence="1" type="ORF">BDN72DRAFT_905719</name>
</gene>
<proteinExistence type="predicted"/>
<organism evidence="1 2">
    <name type="scientific">Pluteus cervinus</name>
    <dbReference type="NCBI Taxonomy" id="181527"/>
    <lineage>
        <taxon>Eukaryota</taxon>
        <taxon>Fungi</taxon>
        <taxon>Dikarya</taxon>
        <taxon>Basidiomycota</taxon>
        <taxon>Agaricomycotina</taxon>
        <taxon>Agaricomycetes</taxon>
        <taxon>Agaricomycetidae</taxon>
        <taxon>Agaricales</taxon>
        <taxon>Pluteineae</taxon>
        <taxon>Pluteaceae</taxon>
        <taxon>Pluteus</taxon>
    </lineage>
</organism>
<name>A0ACD3A1Z9_9AGAR</name>
<dbReference type="EMBL" id="ML208940">
    <property type="protein sequence ID" value="TFK59576.1"/>
    <property type="molecule type" value="Genomic_DNA"/>
</dbReference>